<dbReference type="VEuPathDB" id="FungiDB:FMAN_04950"/>
<reference evidence="2" key="1">
    <citation type="journal article" date="2016" name="Genome Biol. Evol.">
        <title>Comparative 'omics' of the Fusarium fujikuroi species complex highlights differences in genetic potential and metabolite synthesis.</title>
        <authorList>
            <person name="Niehaus E.-M."/>
            <person name="Muensterkoetter M."/>
            <person name="Proctor R.H."/>
            <person name="Brown D.W."/>
            <person name="Sharon A."/>
            <person name="Idan Y."/>
            <person name="Oren-Young L."/>
            <person name="Sieber C.M."/>
            <person name="Novak O."/>
            <person name="Pencik A."/>
            <person name="Tarkowska D."/>
            <person name="Hromadova K."/>
            <person name="Freeman S."/>
            <person name="Maymon M."/>
            <person name="Elazar M."/>
            <person name="Youssef S.A."/>
            <person name="El-Shabrawy E.S.M."/>
            <person name="Shalaby A.B.A."/>
            <person name="Houterman P."/>
            <person name="Brock N.L."/>
            <person name="Burkhardt I."/>
            <person name="Tsavkelova E.A."/>
            <person name="Dickschat J.S."/>
            <person name="Galuszka P."/>
            <person name="Gueldener U."/>
            <person name="Tudzynski B."/>
        </authorList>
    </citation>
    <scope>NUCLEOTIDE SEQUENCE [LARGE SCALE GENOMIC DNA]</scope>
    <source>
        <strain evidence="2">MRC7560</strain>
    </source>
</reference>
<proteinExistence type="predicted"/>
<evidence type="ECO:0000313" key="2">
    <source>
        <dbReference type="Proteomes" id="UP000184255"/>
    </source>
</evidence>
<evidence type="ECO:0000313" key="1">
    <source>
        <dbReference type="EMBL" id="CVK88370.1"/>
    </source>
</evidence>
<dbReference type="RefSeq" id="XP_041679160.1">
    <property type="nucleotide sequence ID" value="XM_041828281.1"/>
</dbReference>
<dbReference type="EMBL" id="FCQH01000003">
    <property type="protein sequence ID" value="CVK88370.1"/>
    <property type="molecule type" value="Genomic_DNA"/>
</dbReference>
<keyword evidence="2" id="KW-1185">Reference proteome</keyword>
<gene>
    <name evidence="1" type="ORF">FMAN_04950</name>
</gene>
<dbReference type="AlphaFoldDB" id="A0A1L7SP76"/>
<comment type="caution">
    <text evidence="1">The sequence shown here is derived from an EMBL/GenBank/DDBJ whole genome shotgun (WGS) entry which is preliminary data.</text>
</comment>
<organism evidence="1 2">
    <name type="scientific">Fusarium mangiferae</name>
    <name type="common">Mango malformation disease fungus</name>
    <dbReference type="NCBI Taxonomy" id="192010"/>
    <lineage>
        <taxon>Eukaryota</taxon>
        <taxon>Fungi</taxon>
        <taxon>Dikarya</taxon>
        <taxon>Ascomycota</taxon>
        <taxon>Pezizomycotina</taxon>
        <taxon>Sordariomycetes</taxon>
        <taxon>Hypocreomycetidae</taxon>
        <taxon>Hypocreales</taxon>
        <taxon>Nectriaceae</taxon>
        <taxon>Fusarium</taxon>
        <taxon>Fusarium fujikuroi species complex</taxon>
    </lineage>
</organism>
<protein>
    <submittedName>
        <fullName evidence="1">Uncharacterized protein</fullName>
    </submittedName>
</protein>
<dbReference type="GeneID" id="65084218"/>
<accession>A0A1L7SP76</accession>
<sequence length="70" mass="7574">MSPPTFDSDAKRCAKTMLSDEEEPAHIIMDGATSKTMDIFGELRSRMILSTSPPAGRAMQASAVRSINSK</sequence>
<name>A0A1L7SP76_FUSMA</name>
<dbReference type="Proteomes" id="UP000184255">
    <property type="component" value="Unassembled WGS sequence"/>
</dbReference>